<dbReference type="GO" id="GO:0005509">
    <property type="term" value="F:calcium ion binding"/>
    <property type="evidence" value="ECO:0007669"/>
    <property type="project" value="InterPro"/>
</dbReference>
<name>A0AAD9NYE9_RIDPI</name>
<dbReference type="SUPFAM" id="SSF47473">
    <property type="entry name" value="EF-hand"/>
    <property type="match status" value="1"/>
</dbReference>
<dbReference type="InterPro" id="IPR004843">
    <property type="entry name" value="Calcineurin-like_PHP"/>
</dbReference>
<dbReference type="EC" id="3.1.3.16" evidence="10"/>
<accession>A0AAD9NYE9</accession>
<dbReference type="Gene3D" id="1.10.238.10">
    <property type="entry name" value="EF-hand"/>
    <property type="match status" value="1"/>
</dbReference>
<dbReference type="PROSITE" id="PS00018">
    <property type="entry name" value="EF_HAND_1"/>
    <property type="match status" value="2"/>
</dbReference>
<keyword evidence="7" id="KW-0464">Manganese</keyword>
<dbReference type="Pfam" id="PF08321">
    <property type="entry name" value="PPP5"/>
    <property type="match status" value="1"/>
</dbReference>
<dbReference type="PIRSF" id="PIRSF000912">
    <property type="entry name" value="PPEF"/>
    <property type="match status" value="1"/>
</dbReference>
<dbReference type="InterPro" id="IPR013235">
    <property type="entry name" value="PPP_dom"/>
</dbReference>
<dbReference type="InterPro" id="IPR051134">
    <property type="entry name" value="PPP_phosphatase"/>
</dbReference>
<dbReference type="InterPro" id="IPR012008">
    <property type="entry name" value="Ser/Thr-Pase_EF-hand_contain"/>
</dbReference>
<evidence type="ECO:0000256" key="8">
    <source>
        <dbReference type="ARBA" id="ARBA00047761"/>
    </source>
</evidence>
<dbReference type="InterPro" id="IPR029052">
    <property type="entry name" value="Metallo-depent_PP-like"/>
</dbReference>
<evidence type="ECO:0000256" key="6">
    <source>
        <dbReference type="ARBA" id="ARBA00022837"/>
    </source>
</evidence>
<dbReference type="PANTHER" id="PTHR45668:SF3">
    <property type="entry name" value="SERINE_THREONINE-PROTEIN PHOSPHATASE RDGC"/>
    <property type="match status" value="1"/>
</dbReference>
<sequence length="546" mass="62614">MRTTNPNDLKIDPRYRGLHIKMPMTPAQLQSLIHAFEHKKELHAKYVLIILHQVRNHLKNMPNINYVSTLTSKRITIIGDLHGKLDDLFIILFKNGLPSENNPYVFNGDFVDRGEQSLEVVITLFATFLLNPTAIYFNRGNHEDYVMNLRYGFAKEIMGKYQNDASKIVRLFQDVFSWLPLLTIIDKKILITHGGISDQTDLEYIEQIPRHKYLSVLRPPIEEDVDGIETIDAEAWRQLLDILWSDPKSQAGCSPNTFRGGGVNWGPDITDLFMTKYNLNLIIRSHECKPNGYEYTHGNKVLTLFSASNYYEIGSNKGAFAQLLPMPKELKPNIIQYIFTEQAATMKLTIKQRTNTIEESAMTELRNKMLANKSDLIKEFQKNDKNKSGFLKPITWCKVMGDILVMDIPWRALADKLARVNPNGMIDYMSMFEKNQIVFGNLDDHAVRGGSSFTELLYRNKGNLEMIFRAIDKDNSGHISEEEFSEACSVLCQHTGTVLTKDQIKNMASAMDQNKDGQIDFNEFLEAFRIVDQQHTMEVRRGQAKS</sequence>
<keyword evidence="3" id="KW-0479">Metal-binding</keyword>
<keyword evidence="4" id="KW-0677">Repeat</keyword>
<evidence type="ECO:0000256" key="7">
    <source>
        <dbReference type="ARBA" id="ARBA00023211"/>
    </source>
</evidence>
<keyword evidence="6" id="KW-0106">Calcium</keyword>
<dbReference type="AlphaFoldDB" id="A0AAD9NYE9"/>
<dbReference type="Gene3D" id="3.60.21.10">
    <property type="match status" value="1"/>
</dbReference>
<feature type="domain" description="EF-hand" evidence="11">
    <location>
        <begin position="499"/>
        <end position="534"/>
    </location>
</feature>
<evidence type="ECO:0000256" key="4">
    <source>
        <dbReference type="ARBA" id="ARBA00022737"/>
    </source>
</evidence>
<dbReference type="InterPro" id="IPR002048">
    <property type="entry name" value="EF_hand_dom"/>
</dbReference>
<evidence type="ECO:0000256" key="2">
    <source>
        <dbReference type="ARBA" id="ARBA00008294"/>
    </source>
</evidence>
<dbReference type="InterPro" id="IPR018247">
    <property type="entry name" value="EF_Hand_1_Ca_BS"/>
</dbReference>
<dbReference type="EMBL" id="JAODUO010000251">
    <property type="protein sequence ID" value="KAK2184823.1"/>
    <property type="molecule type" value="Genomic_DNA"/>
</dbReference>
<comment type="cofactor">
    <cofactor evidence="1">
        <name>Mn(2+)</name>
        <dbReference type="ChEBI" id="CHEBI:29035"/>
    </cofactor>
</comment>
<reference evidence="12" key="1">
    <citation type="journal article" date="2023" name="Mol. Biol. Evol.">
        <title>Third-Generation Sequencing Reveals the Adaptive Role of the Epigenome in Three Deep-Sea Polychaetes.</title>
        <authorList>
            <person name="Perez M."/>
            <person name="Aroh O."/>
            <person name="Sun Y."/>
            <person name="Lan Y."/>
            <person name="Juniper S.K."/>
            <person name="Young C.R."/>
            <person name="Angers B."/>
            <person name="Qian P.Y."/>
        </authorList>
    </citation>
    <scope>NUCLEOTIDE SEQUENCE</scope>
    <source>
        <strain evidence="12">R07B-5</strain>
    </source>
</reference>
<gene>
    <name evidence="12" type="ORF">NP493_251g01001</name>
</gene>
<comment type="similarity">
    <text evidence="2 10">Belongs to the PPP phosphatase family.</text>
</comment>
<evidence type="ECO:0000313" key="13">
    <source>
        <dbReference type="Proteomes" id="UP001209878"/>
    </source>
</evidence>
<dbReference type="Proteomes" id="UP001209878">
    <property type="component" value="Unassembled WGS sequence"/>
</dbReference>
<dbReference type="PRINTS" id="PR00114">
    <property type="entry name" value="STPHPHTASE"/>
</dbReference>
<comment type="catalytic activity">
    <reaction evidence="9 10">
        <text>O-phospho-L-threonyl-[protein] + H2O = L-threonyl-[protein] + phosphate</text>
        <dbReference type="Rhea" id="RHEA:47004"/>
        <dbReference type="Rhea" id="RHEA-COMP:11060"/>
        <dbReference type="Rhea" id="RHEA-COMP:11605"/>
        <dbReference type="ChEBI" id="CHEBI:15377"/>
        <dbReference type="ChEBI" id="CHEBI:30013"/>
        <dbReference type="ChEBI" id="CHEBI:43474"/>
        <dbReference type="ChEBI" id="CHEBI:61977"/>
        <dbReference type="EC" id="3.1.3.16"/>
    </reaction>
</comment>
<evidence type="ECO:0000256" key="3">
    <source>
        <dbReference type="ARBA" id="ARBA00022723"/>
    </source>
</evidence>
<dbReference type="PROSITE" id="PS00125">
    <property type="entry name" value="SER_THR_PHOSPHATASE"/>
    <property type="match status" value="1"/>
</dbReference>
<evidence type="ECO:0000256" key="9">
    <source>
        <dbReference type="ARBA" id="ARBA00048336"/>
    </source>
</evidence>
<evidence type="ECO:0000256" key="1">
    <source>
        <dbReference type="ARBA" id="ARBA00001936"/>
    </source>
</evidence>
<dbReference type="GO" id="GO:0004722">
    <property type="term" value="F:protein serine/threonine phosphatase activity"/>
    <property type="evidence" value="ECO:0007669"/>
    <property type="project" value="UniProtKB-EC"/>
</dbReference>
<dbReference type="PROSITE" id="PS50222">
    <property type="entry name" value="EF_HAND_2"/>
    <property type="match status" value="2"/>
</dbReference>
<feature type="domain" description="EF-hand" evidence="11">
    <location>
        <begin position="459"/>
        <end position="494"/>
    </location>
</feature>
<dbReference type="CDD" id="cd00051">
    <property type="entry name" value="EFh"/>
    <property type="match status" value="1"/>
</dbReference>
<dbReference type="GO" id="GO:0030145">
    <property type="term" value="F:manganese ion binding"/>
    <property type="evidence" value="ECO:0007669"/>
    <property type="project" value="InterPro"/>
</dbReference>
<dbReference type="InterPro" id="IPR011992">
    <property type="entry name" value="EF-hand-dom_pair"/>
</dbReference>
<keyword evidence="13" id="KW-1185">Reference proteome</keyword>
<dbReference type="SMART" id="SM00156">
    <property type="entry name" value="PP2Ac"/>
    <property type="match status" value="1"/>
</dbReference>
<proteinExistence type="inferred from homology"/>
<dbReference type="PANTHER" id="PTHR45668">
    <property type="entry name" value="SERINE/THREONINE-PROTEIN PHOSPHATASE 5-RELATED"/>
    <property type="match status" value="1"/>
</dbReference>
<protein>
    <recommendedName>
        <fullName evidence="10">Serine/threonine-protein phosphatase</fullName>
        <ecNumber evidence="10">3.1.3.16</ecNumber>
    </recommendedName>
</protein>
<organism evidence="12 13">
    <name type="scientific">Ridgeia piscesae</name>
    <name type="common">Tubeworm</name>
    <dbReference type="NCBI Taxonomy" id="27915"/>
    <lineage>
        <taxon>Eukaryota</taxon>
        <taxon>Metazoa</taxon>
        <taxon>Spiralia</taxon>
        <taxon>Lophotrochozoa</taxon>
        <taxon>Annelida</taxon>
        <taxon>Polychaeta</taxon>
        <taxon>Sedentaria</taxon>
        <taxon>Canalipalpata</taxon>
        <taxon>Sabellida</taxon>
        <taxon>Siboglinidae</taxon>
        <taxon>Ridgeia</taxon>
    </lineage>
</organism>
<dbReference type="SUPFAM" id="SSF56300">
    <property type="entry name" value="Metallo-dependent phosphatases"/>
    <property type="match status" value="1"/>
</dbReference>
<keyword evidence="5 10" id="KW-0378">Hydrolase</keyword>
<evidence type="ECO:0000256" key="10">
    <source>
        <dbReference type="RuleBase" id="RU004273"/>
    </source>
</evidence>
<dbReference type="GO" id="GO:0005506">
    <property type="term" value="F:iron ion binding"/>
    <property type="evidence" value="ECO:0007669"/>
    <property type="project" value="InterPro"/>
</dbReference>
<dbReference type="InterPro" id="IPR006186">
    <property type="entry name" value="Ser/Thr-sp_prot-phosphatase"/>
</dbReference>
<evidence type="ECO:0000313" key="12">
    <source>
        <dbReference type="EMBL" id="KAK2184823.1"/>
    </source>
</evidence>
<dbReference type="Pfam" id="PF00149">
    <property type="entry name" value="Metallophos"/>
    <property type="match status" value="1"/>
</dbReference>
<evidence type="ECO:0000256" key="5">
    <source>
        <dbReference type="ARBA" id="ARBA00022801"/>
    </source>
</evidence>
<evidence type="ECO:0000259" key="11">
    <source>
        <dbReference type="PROSITE" id="PS50222"/>
    </source>
</evidence>
<dbReference type="SMART" id="SM00054">
    <property type="entry name" value="EFh"/>
    <property type="match status" value="3"/>
</dbReference>
<dbReference type="Pfam" id="PF13499">
    <property type="entry name" value="EF-hand_7"/>
    <property type="match status" value="1"/>
</dbReference>
<comment type="caution">
    <text evidence="12">The sequence shown here is derived from an EMBL/GenBank/DDBJ whole genome shotgun (WGS) entry which is preliminary data.</text>
</comment>
<dbReference type="GO" id="GO:0050906">
    <property type="term" value="P:detection of stimulus involved in sensory perception"/>
    <property type="evidence" value="ECO:0007669"/>
    <property type="project" value="InterPro"/>
</dbReference>
<comment type="catalytic activity">
    <reaction evidence="8">
        <text>O-phospho-L-seryl-[protein] + H2O = L-seryl-[protein] + phosphate</text>
        <dbReference type="Rhea" id="RHEA:20629"/>
        <dbReference type="Rhea" id="RHEA-COMP:9863"/>
        <dbReference type="Rhea" id="RHEA-COMP:11604"/>
        <dbReference type="ChEBI" id="CHEBI:15377"/>
        <dbReference type="ChEBI" id="CHEBI:29999"/>
        <dbReference type="ChEBI" id="CHEBI:43474"/>
        <dbReference type="ChEBI" id="CHEBI:83421"/>
        <dbReference type="EC" id="3.1.3.16"/>
    </reaction>
</comment>